<dbReference type="EMBL" id="HBEC01018813">
    <property type="protein sequence ID" value="CAD8288789.1"/>
    <property type="molecule type" value="Transcribed_RNA"/>
</dbReference>
<dbReference type="InterPro" id="IPR036291">
    <property type="entry name" value="NAD(P)-bd_dom_sf"/>
</dbReference>
<sequence>MGGDLDGKTALVTGATSGIGMETAAALAGRGAKVILGVRNVTAAADIVAEIKRRHTGAQVDIGPPLDLVSQDSVRKFAAEVNKKYSNLDILVNNAGVSFMKKGFTDDNVGVIAQTNYLGPYTLTRLLEKKLVASKARVVTVASVLHRMVSIKDAQAFLTDFHSGFYQHTKLANVFFAYELQRRLGPAGVTSVVADPGGVRSNIFKASPKFSKSFFKTLVEWCYSPPSDGASSTVYAATVNWSKDKKPGVSATEDLRYYARGLFTSPLICKLQGQKGKSFMQNVQATAWGLSAGVLSLFDWPLRNLTGKALFSTTKTVSSSKHSYDKKMARDLWDASADAAKLPHEPQL</sequence>
<dbReference type="Gene3D" id="3.40.50.720">
    <property type="entry name" value="NAD(P)-binding Rossmann-like Domain"/>
    <property type="match status" value="1"/>
</dbReference>
<protein>
    <recommendedName>
        <fullName evidence="4">Protochlorophyllide reductase</fullName>
    </recommendedName>
</protein>
<gene>
    <name evidence="3" type="ORF">CEUR00632_LOCUS8828</name>
</gene>
<proteinExistence type="inferred from homology"/>
<dbReference type="PRINTS" id="PR00081">
    <property type="entry name" value="GDHRDH"/>
</dbReference>
<dbReference type="Pfam" id="PF00106">
    <property type="entry name" value="adh_short"/>
    <property type="match status" value="1"/>
</dbReference>
<dbReference type="InterPro" id="IPR002347">
    <property type="entry name" value="SDR_fam"/>
</dbReference>
<dbReference type="GO" id="GO:0016491">
    <property type="term" value="F:oxidoreductase activity"/>
    <property type="evidence" value="ECO:0007669"/>
    <property type="project" value="UniProtKB-KW"/>
</dbReference>
<dbReference type="SUPFAM" id="SSF51735">
    <property type="entry name" value="NAD(P)-binding Rossmann-fold domains"/>
    <property type="match status" value="1"/>
</dbReference>
<organism evidence="3">
    <name type="scientific">Chlamydomonas euryale</name>
    <dbReference type="NCBI Taxonomy" id="1486919"/>
    <lineage>
        <taxon>Eukaryota</taxon>
        <taxon>Viridiplantae</taxon>
        <taxon>Chlorophyta</taxon>
        <taxon>core chlorophytes</taxon>
        <taxon>Chlorophyceae</taxon>
        <taxon>CS clade</taxon>
        <taxon>Chlamydomonadales</taxon>
        <taxon>Chlamydomonadaceae</taxon>
        <taxon>Chlamydomonas</taxon>
    </lineage>
</organism>
<dbReference type="PANTHER" id="PTHR24320:SF262">
    <property type="entry name" value="DEHYDROGENASE"/>
    <property type="match status" value="1"/>
</dbReference>
<accession>A0A7R9V9S7</accession>
<evidence type="ECO:0000256" key="1">
    <source>
        <dbReference type="ARBA" id="ARBA00006484"/>
    </source>
</evidence>
<name>A0A7R9V9S7_9CHLO</name>
<evidence type="ECO:0000313" key="3">
    <source>
        <dbReference type="EMBL" id="CAD8288789.1"/>
    </source>
</evidence>
<comment type="similarity">
    <text evidence="1">Belongs to the short-chain dehydrogenases/reductases (SDR) family.</text>
</comment>
<keyword evidence="2" id="KW-0560">Oxidoreductase</keyword>
<evidence type="ECO:0008006" key="4">
    <source>
        <dbReference type="Google" id="ProtNLM"/>
    </source>
</evidence>
<dbReference type="PANTHER" id="PTHR24320">
    <property type="entry name" value="RETINOL DEHYDROGENASE"/>
    <property type="match status" value="1"/>
</dbReference>
<evidence type="ECO:0000256" key="2">
    <source>
        <dbReference type="ARBA" id="ARBA00023002"/>
    </source>
</evidence>
<dbReference type="AlphaFoldDB" id="A0A7R9V9S7"/>
<reference evidence="3" key="1">
    <citation type="submission" date="2021-01" db="EMBL/GenBank/DDBJ databases">
        <authorList>
            <person name="Corre E."/>
            <person name="Pelletier E."/>
            <person name="Niang G."/>
            <person name="Scheremetjew M."/>
            <person name="Finn R."/>
            <person name="Kale V."/>
            <person name="Holt S."/>
            <person name="Cochrane G."/>
            <person name="Meng A."/>
            <person name="Brown T."/>
            <person name="Cohen L."/>
        </authorList>
    </citation>
    <scope>NUCLEOTIDE SEQUENCE</scope>
    <source>
        <strain evidence="3">CCMP219</strain>
    </source>
</reference>